<evidence type="ECO:0000256" key="1">
    <source>
        <dbReference type="SAM" id="Phobius"/>
    </source>
</evidence>
<comment type="caution">
    <text evidence="2">The sequence shown here is derived from an EMBL/GenBank/DDBJ whole genome shotgun (WGS) entry which is preliminary data.</text>
</comment>
<feature type="transmembrane region" description="Helical" evidence="1">
    <location>
        <begin position="35"/>
        <end position="58"/>
    </location>
</feature>
<gene>
    <name evidence="2" type="ORF">JOC54_003638</name>
</gene>
<evidence type="ECO:0000313" key="2">
    <source>
        <dbReference type="EMBL" id="MBM7840357.1"/>
    </source>
</evidence>
<protein>
    <recommendedName>
        <fullName evidence="4">DUF1360 domain-containing protein</fullName>
    </recommendedName>
</protein>
<keyword evidence="1" id="KW-0812">Transmembrane</keyword>
<keyword evidence="3" id="KW-1185">Reference proteome</keyword>
<organism evidence="2 3">
    <name type="scientific">Shouchella xiaoxiensis</name>
    <dbReference type="NCBI Taxonomy" id="766895"/>
    <lineage>
        <taxon>Bacteria</taxon>
        <taxon>Bacillati</taxon>
        <taxon>Bacillota</taxon>
        <taxon>Bacilli</taxon>
        <taxon>Bacillales</taxon>
        <taxon>Bacillaceae</taxon>
        <taxon>Shouchella</taxon>
    </lineage>
</organism>
<dbReference type="EMBL" id="JAFBCV010000013">
    <property type="protein sequence ID" value="MBM7840357.1"/>
    <property type="molecule type" value="Genomic_DNA"/>
</dbReference>
<evidence type="ECO:0000313" key="3">
    <source>
        <dbReference type="Proteomes" id="UP001179280"/>
    </source>
</evidence>
<name>A0ABS2T1K8_9BACI</name>
<keyword evidence="1" id="KW-0472">Membrane</keyword>
<dbReference type="InterPro" id="IPR010773">
    <property type="entry name" value="Mycophage_PG1_Gp7"/>
</dbReference>
<evidence type="ECO:0008006" key="4">
    <source>
        <dbReference type="Google" id="ProtNLM"/>
    </source>
</evidence>
<keyword evidence="1" id="KW-1133">Transmembrane helix</keyword>
<dbReference type="Proteomes" id="UP001179280">
    <property type="component" value="Unassembled WGS sequence"/>
</dbReference>
<accession>A0ABS2T1K8</accession>
<dbReference type="Pfam" id="PF07098">
    <property type="entry name" value="DUF1360"/>
    <property type="match status" value="1"/>
</dbReference>
<proteinExistence type="predicted"/>
<sequence length="88" mass="10238">MTDDIMEWLRKPFLEWREEDDILYAYPKGKGLQKFIGELLSCYWCAGIWVAAFLLTGFLLWPVLFVPFVVFLSIAYGASIIESILRRG</sequence>
<reference evidence="2" key="1">
    <citation type="submission" date="2021-01" db="EMBL/GenBank/DDBJ databases">
        <title>Genomic Encyclopedia of Type Strains, Phase IV (KMG-IV): sequencing the most valuable type-strain genomes for metagenomic binning, comparative biology and taxonomic classification.</title>
        <authorList>
            <person name="Goeker M."/>
        </authorList>
    </citation>
    <scope>NUCLEOTIDE SEQUENCE</scope>
    <source>
        <strain evidence="2">DSM 21943</strain>
    </source>
</reference>
<feature type="transmembrane region" description="Helical" evidence="1">
    <location>
        <begin position="64"/>
        <end position="85"/>
    </location>
</feature>